<dbReference type="GO" id="GO:0016881">
    <property type="term" value="F:acid-amino acid ligase activity"/>
    <property type="evidence" value="ECO:0007669"/>
    <property type="project" value="InterPro"/>
</dbReference>
<gene>
    <name evidence="6" type="ORF">A2755_02815</name>
</gene>
<accession>A0A1F8DRN9</accession>
<sequence>MVKTLTKILKILARLTVKRYKPFIIGVTGSAGKTSAKEAIFASLSPKGKVRRTSANFNNELGLPLSILGDWSAIQKPVWFFWLRVIISAAVQLIVPLKPYSDILVLEYGADRAGDIQKLLAIAKPDIGVITAIGNIPVHVENYPNGIEDVFREKAKLISALTAAKTAVLNADDPLYERLKERTRAKVVSYGFNEKADMRILHFTHVLKEMRVEGVAFKIQYKNSTIPISIPTAFSVSHAYAAACALAVAAERDINPIDASALIHTYRPVHGRSVLIQGIKHTQLVDESYNSSPLALETALKTLKMITFKRRIAVLGDMLELGEYTLKAHEKAGEEAAESVDVLITVGTRAKFIAYKAREKGLAQEQVHIFETAQEAGRKLQEVMREGDIILIKGSHSIGLEKVVEEVRSLSS</sequence>
<dbReference type="SUPFAM" id="SSF53623">
    <property type="entry name" value="MurD-like peptide ligases, catalytic domain"/>
    <property type="match status" value="1"/>
</dbReference>
<feature type="domain" description="Mur ligase C-terminal" evidence="4">
    <location>
        <begin position="271"/>
        <end position="395"/>
    </location>
</feature>
<dbReference type="PANTHER" id="PTHR43024:SF1">
    <property type="entry name" value="UDP-N-ACETYLMURAMOYL-TRIPEPTIDE--D-ALANYL-D-ALANINE LIGASE"/>
    <property type="match status" value="1"/>
</dbReference>
<evidence type="ECO:0000259" key="4">
    <source>
        <dbReference type="Pfam" id="PF02875"/>
    </source>
</evidence>
<proteinExistence type="predicted"/>
<dbReference type="InterPro" id="IPR004101">
    <property type="entry name" value="Mur_ligase_C"/>
</dbReference>
<dbReference type="AlphaFoldDB" id="A0A1F8DRN9"/>
<evidence type="ECO:0000256" key="1">
    <source>
        <dbReference type="ARBA" id="ARBA00022598"/>
    </source>
</evidence>
<organism evidence="6 7">
    <name type="scientific">Candidatus Wolfebacteria bacterium RIFCSPHIGHO2_01_FULL_48_22</name>
    <dbReference type="NCBI Taxonomy" id="1802555"/>
    <lineage>
        <taxon>Bacteria</taxon>
        <taxon>Candidatus Wolfeibacteriota</taxon>
    </lineage>
</organism>
<comment type="caution">
    <text evidence="6">The sequence shown here is derived from an EMBL/GenBank/DDBJ whole genome shotgun (WGS) entry which is preliminary data.</text>
</comment>
<keyword evidence="1" id="KW-0436">Ligase</keyword>
<evidence type="ECO:0000256" key="3">
    <source>
        <dbReference type="ARBA" id="ARBA00022840"/>
    </source>
</evidence>
<dbReference type="Pfam" id="PF08245">
    <property type="entry name" value="Mur_ligase_M"/>
    <property type="match status" value="1"/>
</dbReference>
<name>A0A1F8DRN9_9BACT</name>
<reference evidence="6 7" key="1">
    <citation type="journal article" date="2016" name="Nat. Commun.">
        <title>Thousands of microbial genomes shed light on interconnected biogeochemical processes in an aquifer system.</title>
        <authorList>
            <person name="Anantharaman K."/>
            <person name="Brown C.T."/>
            <person name="Hug L.A."/>
            <person name="Sharon I."/>
            <person name="Castelle C.J."/>
            <person name="Probst A.J."/>
            <person name="Thomas B.C."/>
            <person name="Singh A."/>
            <person name="Wilkins M.J."/>
            <person name="Karaoz U."/>
            <person name="Brodie E.L."/>
            <person name="Williams K.H."/>
            <person name="Hubbard S.S."/>
            <person name="Banfield J.F."/>
        </authorList>
    </citation>
    <scope>NUCLEOTIDE SEQUENCE [LARGE SCALE GENOMIC DNA]</scope>
</reference>
<keyword evidence="2" id="KW-0547">Nucleotide-binding</keyword>
<dbReference type="SUPFAM" id="SSF53244">
    <property type="entry name" value="MurD-like peptide ligases, peptide-binding domain"/>
    <property type="match status" value="1"/>
</dbReference>
<dbReference type="Gene3D" id="3.40.1190.10">
    <property type="entry name" value="Mur-like, catalytic domain"/>
    <property type="match status" value="1"/>
</dbReference>
<evidence type="ECO:0000256" key="2">
    <source>
        <dbReference type="ARBA" id="ARBA00022741"/>
    </source>
</evidence>
<dbReference type="InterPro" id="IPR036615">
    <property type="entry name" value="Mur_ligase_C_dom_sf"/>
</dbReference>
<dbReference type="InterPro" id="IPR036565">
    <property type="entry name" value="Mur-like_cat_sf"/>
</dbReference>
<dbReference type="GO" id="GO:0005524">
    <property type="term" value="F:ATP binding"/>
    <property type="evidence" value="ECO:0007669"/>
    <property type="project" value="UniProtKB-KW"/>
</dbReference>
<dbReference type="Proteomes" id="UP000177029">
    <property type="component" value="Unassembled WGS sequence"/>
</dbReference>
<dbReference type="Gene3D" id="3.90.190.20">
    <property type="entry name" value="Mur ligase, C-terminal domain"/>
    <property type="match status" value="1"/>
</dbReference>
<dbReference type="STRING" id="1802555.A2755_02815"/>
<dbReference type="PANTHER" id="PTHR43024">
    <property type="entry name" value="UDP-N-ACETYLMURAMOYL-TRIPEPTIDE--D-ALANYL-D-ALANINE LIGASE"/>
    <property type="match status" value="1"/>
</dbReference>
<evidence type="ECO:0000313" key="7">
    <source>
        <dbReference type="Proteomes" id="UP000177029"/>
    </source>
</evidence>
<protein>
    <recommendedName>
        <fullName evidence="8">UDP-N-acetylmuramoyl-tripeptide--D-alanyl-D-alanine ligase</fullName>
    </recommendedName>
</protein>
<feature type="domain" description="Mur ligase central" evidence="5">
    <location>
        <begin position="101"/>
        <end position="245"/>
    </location>
</feature>
<evidence type="ECO:0000313" key="6">
    <source>
        <dbReference type="EMBL" id="OGM91300.1"/>
    </source>
</evidence>
<dbReference type="Pfam" id="PF02875">
    <property type="entry name" value="Mur_ligase_C"/>
    <property type="match status" value="1"/>
</dbReference>
<evidence type="ECO:0008006" key="8">
    <source>
        <dbReference type="Google" id="ProtNLM"/>
    </source>
</evidence>
<dbReference type="EMBL" id="MGIP01000011">
    <property type="protein sequence ID" value="OGM91300.1"/>
    <property type="molecule type" value="Genomic_DNA"/>
</dbReference>
<dbReference type="InterPro" id="IPR051046">
    <property type="entry name" value="MurCDEF_CellWall_CoF430Synth"/>
</dbReference>
<evidence type="ECO:0000259" key="5">
    <source>
        <dbReference type="Pfam" id="PF08245"/>
    </source>
</evidence>
<keyword evidence="3" id="KW-0067">ATP-binding</keyword>
<dbReference type="InterPro" id="IPR013221">
    <property type="entry name" value="Mur_ligase_cen"/>
</dbReference>